<proteinExistence type="predicted"/>
<name>A0A1E7EIT1_9STRA</name>
<evidence type="ECO:0000313" key="2">
    <source>
        <dbReference type="Proteomes" id="UP000095751"/>
    </source>
</evidence>
<organism evidence="1 2">
    <name type="scientific">Fragilariopsis cylindrus CCMP1102</name>
    <dbReference type="NCBI Taxonomy" id="635003"/>
    <lineage>
        <taxon>Eukaryota</taxon>
        <taxon>Sar</taxon>
        <taxon>Stramenopiles</taxon>
        <taxon>Ochrophyta</taxon>
        <taxon>Bacillariophyta</taxon>
        <taxon>Bacillariophyceae</taxon>
        <taxon>Bacillariophycidae</taxon>
        <taxon>Bacillariales</taxon>
        <taxon>Bacillariaceae</taxon>
        <taxon>Fragilariopsis</taxon>
    </lineage>
</organism>
<gene>
    <name evidence="1" type="ORF">FRACYDRAFT_258138</name>
</gene>
<protein>
    <submittedName>
        <fullName evidence="1">Uncharacterized protein</fullName>
    </submittedName>
</protein>
<dbReference type="AlphaFoldDB" id="A0A1E7EIT1"/>
<dbReference type="EMBL" id="KV784463">
    <property type="protein sequence ID" value="OEU05806.1"/>
    <property type="molecule type" value="Genomic_DNA"/>
</dbReference>
<dbReference type="InParanoid" id="A0A1E7EIT1"/>
<reference evidence="1 2" key="1">
    <citation type="submission" date="2016-09" db="EMBL/GenBank/DDBJ databases">
        <title>Extensive genetic diversity and differential bi-allelic expression allows diatom success in the polar Southern Ocean.</title>
        <authorList>
            <consortium name="DOE Joint Genome Institute"/>
            <person name="Mock T."/>
            <person name="Otillar R.P."/>
            <person name="Strauss J."/>
            <person name="Dupont C."/>
            <person name="Frickenhaus S."/>
            <person name="Maumus F."/>
            <person name="Mcmullan M."/>
            <person name="Sanges R."/>
            <person name="Schmutz J."/>
            <person name="Toseland A."/>
            <person name="Valas R."/>
            <person name="Veluchamy A."/>
            <person name="Ward B.J."/>
            <person name="Allen A."/>
            <person name="Barry K."/>
            <person name="Falciatore A."/>
            <person name="Ferrante M."/>
            <person name="Fortunato A.E."/>
            <person name="Gloeckner G."/>
            <person name="Gruber A."/>
            <person name="Hipkin R."/>
            <person name="Janech M."/>
            <person name="Kroth P."/>
            <person name="Leese F."/>
            <person name="Lindquist E."/>
            <person name="Lyon B.R."/>
            <person name="Martin J."/>
            <person name="Mayer C."/>
            <person name="Parker M."/>
            <person name="Quesneville H."/>
            <person name="Raymond J."/>
            <person name="Uhlig C."/>
            <person name="Valentin K.U."/>
            <person name="Worden A.Z."/>
            <person name="Armbrust E.V."/>
            <person name="Bowler C."/>
            <person name="Green B."/>
            <person name="Moulton V."/>
            <person name="Van Oosterhout C."/>
            <person name="Grigoriev I."/>
        </authorList>
    </citation>
    <scope>NUCLEOTIDE SEQUENCE [LARGE SCALE GENOMIC DNA]</scope>
    <source>
        <strain evidence="1 2">CCMP1102</strain>
    </source>
</reference>
<sequence length="232" mass="26528">MPFYVQNPDGEMGHVADNLYSVPGRVVRWNEYAMGPGDQLKFTLFGCMVDNNNNNEDDDNTNKKETTTTNRSFVVNRMNENGGGTVSYSKSEDISENENDLFSLEWIDPILLQEKEKDDDDDEIGGSLCYYFDANDKNRPIEMNKPIDKERLQLMRNEAVSKYGNGMVDKGLPQLLVHSVLEKLTSEEVLVDIDQTYYYEFRLGCVSLPFVIFAEIVTRVILEQNLCGFNKV</sequence>
<keyword evidence="2" id="KW-1185">Reference proteome</keyword>
<evidence type="ECO:0000313" key="1">
    <source>
        <dbReference type="EMBL" id="OEU05806.1"/>
    </source>
</evidence>
<accession>A0A1E7EIT1</accession>
<dbReference type="Proteomes" id="UP000095751">
    <property type="component" value="Unassembled WGS sequence"/>
</dbReference>
<dbReference type="KEGG" id="fcy:FRACYDRAFT_258138"/>